<gene>
    <name evidence="3" type="ORF">METBISCDRAFT_28311</name>
</gene>
<accession>A0A4P9ZAJ9</accession>
<protein>
    <recommendedName>
        <fullName evidence="2">PI31 proteasome regulator C-terminal domain-containing protein</fullName>
    </recommendedName>
</protein>
<evidence type="ECO:0000259" key="2">
    <source>
        <dbReference type="Pfam" id="PF08577"/>
    </source>
</evidence>
<dbReference type="OrthoDB" id="68090at2759"/>
<dbReference type="Proteomes" id="UP000268321">
    <property type="component" value="Unassembled WGS sequence"/>
</dbReference>
<proteinExistence type="inferred from homology"/>
<dbReference type="EMBL" id="ML004493">
    <property type="protein sequence ID" value="RKP29332.1"/>
    <property type="molecule type" value="Genomic_DNA"/>
</dbReference>
<evidence type="ECO:0000313" key="4">
    <source>
        <dbReference type="Proteomes" id="UP000268321"/>
    </source>
</evidence>
<sequence length="289" mass="31659">MHPDHNYFRNQPHMFTTYYSLAVDLLRRYLGERGNVSLELFSDTDTHFAVDGRPVLLSANDASIVTVKFGRDPHSHAFTVDMTLFAIKLPAESVPPKAASSFREIVDSELQKARDFESWAKRDVAHKSVKEPAGNFSVAPALSAEQVSSLRQGFQKPPDMPDFEDEYEIKGKHSVGYTPQYPKIGDADLHPAGLNGYPTLQPHLDPLRENPHGGMYLDRNHSFFGRTDGCGRPGVPPGARYSEPYSEGNMEDMGMGLPEILRKDPPKGFGGPGNPAAPGFGGGFGGGFP</sequence>
<evidence type="ECO:0000313" key="3">
    <source>
        <dbReference type="EMBL" id="RKP29332.1"/>
    </source>
</evidence>
<evidence type="ECO:0000256" key="1">
    <source>
        <dbReference type="ARBA" id="ARBA00006405"/>
    </source>
</evidence>
<comment type="similarity">
    <text evidence="1">Belongs to the proteasome inhibitor PI31 family.</text>
</comment>
<feature type="domain" description="PI31 proteasome regulator C-terminal" evidence="2">
    <location>
        <begin position="184"/>
        <end position="246"/>
    </location>
</feature>
<dbReference type="Pfam" id="PF08577">
    <property type="entry name" value="PI31_Prot_C"/>
    <property type="match status" value="1"/>
</dbReference>
<organism evidence="3 4">
    <name type="scientific">Metschnikowia bicuspidata</name>
    <dbReference type="NCBI Taxonomy" id="27322"/>
    <lineage>
        <taxon>Eukaryota</taxon>
        <taxon>Fungi</taxon>
        <taxon>Dikarya</taxon>
        <taxon>Ascomycota</taxon>
        <taxon>Saccharomycotina</taxon>
        <taxon>Pichiomycetes</taxon>
        <taxon>Metschnikowiaceae</taxon>
        <taxon>Metschnikowia</taxon>
    </lineage>
</organism>
<reference evidence="4" key="1">
    <citation type="journal article" date="2018" name="Nat. Microbiol.">
        <title>Leveraging single-cell genomics to expand the fungal tree of life.</title>
        <authorList>
            <person name="Ahrendt S.R."/>
            <person name="Quandt C.A."/>
            <person name="Ciobanu D."/>
            <person name="Clum A."/>
            <person name="Salamov A."/>
            <person name="Andreopoulos B."/>
            <person name="Cheng J.F."/>
            <person name="Woyke T."/>
            <person name="Pelin A."/>
            <person name="Henrissat B."/>
            <person name="Reynolds N.K."/>
            <person name="Benny G.L."/>
            <person name="Smith M.E."/>
            <person name="James T.Y."/>
            <person name="Grigoriev I.V."/>
        </authorList>
    </citation>
    <scope>NUCLEOTIDE SEQUENCE [LARGE SCALE GENOMIC DNA]</scope>
    <source>
        <strain evidence="4">Baker2002</strain>
    </source>
</reference>
<keyword evidence="4" id="KW-1185">Reference proteome</keyword>
<dbReference type="AlphaFoldDB" id="A0A4P9ZAJ9"/>
<name>A0A4P9ZAJ9_9ASCO</name>
<dbReference type="InterPro" id="IPR013886">
    <property type="entry name" value="PI31_Prot_C"/>
</dbReference>